<dbReference type="PROSITE" id="PS51186">
    <property type="entry name" value="GNAT"/>
    <property type="match status" value="1"/>
</dbReference>
<dbReference type="AlphaFoldDB" id="A0A848IPN2"/>
<dbReference type="CDD" id="cd04301">
    <property type="entry name" value="NAT_SF"/>
    <property type="match status" value="1"/>
</dbReference>
<organism evidence="4 5">
    <name type="scientific">Paraburkholderia polaris</name>
    <dbReference type="NCBI Taxonomy" id="2728848"/>
    <lineage>
        <taxon>Bacteria</taxon>
        <taxon>Pseudomonadati</taxon>
        <taxon>Pseudomonadota</taxon>
        <taxon>Betaproteobacteria</taxon>
        <taxon>Burkholderiales</taxon>
        <taxon>Burkholderiaceae</taxon>
        <taxon>Paraburkholderia</taxon>
    </lineage>
</organism>
<evidence type="ECO:0000256" key="1">
    <source>
        <dbReference type="ARBA" id="ARBA00022679"/>
    </source>
</evidence>
<proteinExistence type="predicted"/>
<dbReference type="GO" id="GO:0016747">
    <property type="term" value="F:acyltransferase activity, transferring groups other than amino-acyl groups"/>
    <property type="evidence" value="ECO:0007669"/>
    <property type="project" value="InterPro"/>
</dbReference>
<sequence>MVAVLSPTVPDDRFAYVSVHDPLARPLFDELVFEYSSRYAGLINKEDISNELQRYPAEAFAAPHGAFVLLLRDGQAIAGGALMRHADQGTAEFKRIWASRTHRRQGLARRVLAELEVQAVRLGYTRVFLSTGPRQPEAIALYKTSGYTLLSAHDFGEDEPPGFLFEKDLATQKTG</sequence>
<keyword evidence="2" id="KW-0012">Acyltransferase</keyword>
<feature type="domain" description="N-acetyltransferase" evidence="3">
    <location>
        <begin position="3"/>
        <end position="170"/>
    </location>
</feature>
<dbReference type="PANTHER" id="PTHR43877:SF2">
    <property type="entry name" value="AMINOALKYLPHOSPHONATE N-ACETYLTRANSFERASE-RELATED"/>
    <property type="match status" value="1"/>
</dbReference>
<keyword evidence="5" id="KW-1185">Reference proteome</keyword>
<protein>
    <submittedName>
        <fullName evidence="4">GNAT family N-acetyltransferase</fullName>
    </submittedName>
</protein>
<dbReference type="Pfam" id="PF00583">
    <property type="entry name" value="Acetyltransf_1"/>
    <property type="match status" value="1"/>
</dbReference>
<keyword evidence="1 4" id="KW-0808">Transferase</keyword>
<dbReference type="SUPFAM" id="SSF55729">
    <property type="entry name" value="Acyl-CoA N-acyltransferases (Nat)"/>
    <property type="match status" value="1"/>
</dbReference>
<dbReference type="InterPro" id="IPR000182">
    <property type="entry name" value="GNAT_dom"/>
</dbReference>
<evidence type="ECO:0000313" key="5">
    <source>
        <dbReference type="Proteomes" id="UP000544134"/>
    </source>
</evidence>
<dbReference type="PANTHER" id="PTHR43877">
    <property type="entry name" value="AMINOALKYLPHOSPHONATE N-ACETYLTRANSFERASE-RELATED-RELATED"/>
    <property type="match status" value="1"/>
</dbReference>
<gene>
    <name evidence="4" type="ORF">HHL24_34760</name>
</gene>
<dbReference type="InterPro" id="IPR016181">
    <property type="entry name" value="Acyl_CoA_acyltransferase"/>
</dbReference>
<evidence type="ECO:0000259" key="3">
    <source>
        <dbReference type="PROSITE" id="PS51186"/>
    </source>
</evidence>
<dbReference type="RefSeq" id="WP_169489811.1">
    <property type="nucleotide sequence ID" value="NZ_JABBGJ010000048.1"/>
</dbReference>
<reference evidence="4 5" key="1">
    <citation type="submission" date="2020-04" db="EMBL/GenBank/DDBJ databases">
        <title>Paraburkholderia sp. RP-4-7 isolated from soil.</title>
        <authorList>
            <person name="Dahal R.H."/>
        </authorList>
    </citation>
    <scope>NUCLEOTIDE SEQUENCE [LARGE SCALE GENOMIC DNA]</scope>
    <source>
        <strain evidence="4 5">RP-4-7</strain>
    </source>
</reference>
<evidence type="ECO:0000313" key="4">
    <source>
        <dbReference type="EMBL" id="NMM03053.1"/>
    </source>
</evidence>
<dbReference type="Proteomes" id="UP000544134">
    <property type="component" value="Unassembled WGS sequence"/>
</dbReference>
<comment type="caution">
    <text evidence="4">The sequence shown here is derived from an EMBL/GenBank/DDBJ whole genome shotgun (WGS) entry which is preliminary data.</text>
</comment>
<accession>A0A848IPN2</accession>
<name>A0A848IPN2_9BURK</name>
<dbReference type="EMBL" id="JABBGJ010000048">
    <property type="protein sequence ID" value="NMM03053.1"/>
    <property type="molecule type" value="Genomic_DNA"/>
</dbReference>
<evidence type="ECO:0000256" key="2">
    <source>
        <dbReference type="ARBA" id="ARBA00023315"/>
    </source>
</evidence>
<dbReference type="Gene3D" id="3.40.630.30">
    <property type="match status" value="1"/>
</dbReference>
<dbReference type="InterPro" id="IPR050832">
    <property type="entry name" value="Bact_Acetyltransf"/>
</dbReference>